<dbReference type="EMBL" id="JBEZFP010000051">
    <property type="protein sequence ID" value="MEU8135844.1"/>
    <property type="molecule type" value="Genomic_DNA"/>
</dbReference>
<feature type="compositionally biased region" description="Polar residues" evidence="1">
    <location>
        <begin position="11"/>
        <end position="20"/>
    </location>
</feature>
<proteinExistence type="predicted"/>
<dbReference type="Proteomes" id="UP001551482">
    <property type="component" value="Unassembled WGS sequence"/>
</dbReference>
<sequence length="41" mass="4530">MVREGHDSPENDTVTISTSPHGAAIPDGHDEFTVRQDQLIR</sequence>
<dbReference type="RefSeq" id="WP_358355909.1">
    <property type="nucleotide sequence ID" value="NZ_JBEZFP010000051.1"/>
</dbReference>
<feature type="region of interest" description="Disordered" evidence="1">
    <location>
        <begin position="1"/>
        <end position="41"/>
    </location>
</feature>
<evidence type="ECO:0000313" key="2">
    <source>
        <dbReference type="EMBL" id="MEU8135844.1"/>
    </source>
</evidence>
<evidence type="ECO:0000256" key="1">
    <source>
        <dbReference type="SAM" id="MobiDB-lite"/>
    </source>
</evidence>
<name>A0ABV3DLS0_9ACTN</name>
<organism evidence="2 3">
    <name type="scientific">Streptodolium elevatio</name>
    <dbReference type="NCBI Taxonomy" id="3157996"/>
    <lineage>
        <taxon>Bacteria</taxon>
        <taxon>Bacillati</taxon>
        <taxon>Actinomycetota</taxon>
        <taxon>Actinomycetes</taxon>
        <taxon>Kitasatosporales</taxon>
        <taxon>Streptomycetaceae</taxon>
        <taxon>Streptodolium</taxon>
    </lineage>
</organism>
<evidence type="ECO:0000313" key="3">
    <source>
        <dbReference type="Proteomes" id="UP001551482"/>
    </source>
</evidence>
<keyword evidence="3" id="KW-1185">Reference proteome</keyword>
<protein>
    <submittedName>
        <fullName evidence="2">Uncharacterized protein</fullName>
    </submittedName>
</protein>
<gene>
    <name evidence="2" type="ORF">AB0C36_20290</name>
</gene>
<comment type="caution">
    <text evidence="2">The sequence shown here is derived from an EMBL/GenBank/DDBJ whole genome shotgun (WGS) entry which is preliminary data.</text>
</comment>
<reference evidence="2 3" key="1">
    <citation type="submission" date="2024-06" db="EMBL/GenBank/DDBJ databases">
        <title>The Natural Products Discovery Center: Release of the First 8490 Sequenced Strains for Exploring Actinobacteria Biosynthetic Diversity.</title>
        <authorList>
            <person name="Kalkreuter E."/>
            <person name="Kautsar S.A."/>
            <person name="Yang D."/>
            <person name="Bader C.D."/>
            <person name="Teijaro C.N."/>
            <person name="Fluegel L."/>
            <person name="Davis C.M."/>
            <person name="Simpson J.R."/>
            <person name="Lauterbach L."/>
            <person name="Steele A.D."/>
            <person name="Gui C."/>
            <person name="Meng S."/>
            <person name="Li G."/>
            <person name="Viehrig K."/>
            <person name="Ye F."/>
            <person name="Su P."/>
            <person name="Kiefer A.F."/>
            <person name="Nichols A."/>
            <person name="Cepeda A.J."/>
            <person name="Yan W."/>
            <person name="Fan B."/>
            <person name="Jiang Y."/>
            <person name="Adhikari A."/>
            <person name="Zheng C.-J."/>
            <person name="Schuster L."/>
            <person name="Cowan T.M."/>
            <person name="Smanski M.J."/>
            <person name="Chevrette M.G."/>
            <person name="De Carvalho L.P.S."/>
            <person name="Shen B."/>
        </authorList>
    </citation>
    <scope>NUCLEOTIDE SEQUENCE [LARGE SCALE GENOMIC DNA]</scope>
    <source>
        <strain evidence="2 3">NPDC048946</strain>
    </source>
</reference>
<feature type="compositionally biased region" description="Basic and acidic residues" evidence="1">
    <location>
        <begin position="27"/>
        <end position="41"/>
    </location>
</feature>
<accession>A0ABV3DLS0</accession>